<evidence type="ECO:0000313" key="1">
    <source>
        <dbReference type="EMBL" id="SPD74898.1"/>
    </source>
</evidence>
<sequence>MSLFLQQNNVAVRVIKLETGNGKSAANSFVFFGIGGMT</sequence>
<dbReference type="AlphaFoldDB" id="A0A445MZH0"/>
<proteinExistence type="predicted"/>
<name>A0A445MZH0_9BACT</name>
<gene>
    <name evidence="1" type="ORF">PITCH_A380003</name>
</gene>
<reference evidence="1" key="1">
    <citation type="submission" date="2018-01" db="EMBL/GenBank/DDBJ databases">
        <authorList>
            <person name="Regsiter A."/>
            <person name="William W."/>
        </authorList>
    </citation>
    <scope>NUCLEOTIDE SEQUENCE</scope>
    <source>
        <strain evidence="1">TRIP AH-1</strain>
    </source>
</reference>
<organism evidence="1">
    <name type="scientific">uncultured Desulfobacterium sp</name>
    <dbReference type="NCBI Taxonomy" id="201089"/>
    <lineage>
        <taxon>Bacteria</taxon>
        <taxon>Pseudomonadati</taxon>
        <taxon>Thermodesulfobacteriota</taxon>
        <taxon>Desulfobacteria</taxon>
        <taxon>Desulfobacterales</taxon>
        <taxon>Desulfobacteriaceae</taxon>
        <taxon>Desulfobacterium</taxon>
        <taxon>environmental samples</taxon>
    </lineage>
</organism>
<protein>
    <submittedName>
        <fullName evidence="1">Uncharacterized protein</fullName>
    </submittedName>
</protein>
<accession>A0A445MZH0</accession>
<dbReference type="EMBL" id="OJIN01000179">
    <property type="protein sequence ID" value="SPD74898.1"/>
    <property type="molecule type" value="Genomic_DNA"/>
</dbReference>